<dbReference type="CDD" id="cd00761">
    <property type="entry name" value="Glyco_tranf_GTA_type"/>
    <property type="match status" value="1"/>
</dbReference>
<evidence type="ECO:0000259" key="1">
    <source>
        <dbReference type="Pfam" id="PF00535"/>
    </source>
</evidence>
<proteinExistence type="predicted"/>
<dbReference type="SUPFAM" id="SSF53448">
    <property type="entry name" value="Nucleotide-diphospho-sugar transferases"/>
    <property type="match status" value="1"/>
</dbReference>
<keyword evidence="3" id="KW-1185">Reference proteome</keyword>
<dbReference type="InterPro" id="IPR029044">
    <property type="entry name" value="Nucleotide-diphossugar_trans"/>
</dbReference>
<evidence type="ECO:0000313" key="3">
    <source>
        <dbReference type="Proteomes" id="UP000286773"/>
    </source>
</evidence>
<dbReference type="Proteomes" id="UP000286773">
    <property type="component" value="Unassembled WGS sequence"/>
</dbReference>
<feature type="domain" description="Glycosyltransferase 2-like" evidence="1">
    <location>
        <begin position="14"/>
        <end position="130"/>
    </location>
</feature>
<reference evidence="2 3" key="1">
    <citation type="submission" date="2017-05" db="EMBL/GenBank/DDBJ databases">
        <title>Vagococcus spp. assemblies.</title>
        <authorList>
            <person name="Gulvik C.A."/>
        </authorList>
    </citation>
    <scope>NUCLEOTIDE SEQUENCE [LARGE SCALE GENOMIC DNA]</scope>
    <source>
        <strain evidence="2 3">LMG 24798</strain>
    </source>
</reference>
<dbReference type="Gene3D" id="3.90.550.10">
    <property type="entry name" value="Spore Coat Polysaccharide Biosynthesis Protein SpsA, Chain A"/>
    <property type="match status" value="1"/>
</dbReference>
<dbReference type="OrthoDB" id="9778406at2"/>
<sequence length="270" mass="31646">MEVVVSTMNNDISLYDQMNLQTDAIIVNQGDTFSYKEQQKKKLCRFFSFKEKGVGLSRNNGLMRVQKEICVIADDDMVYVPDYDEIIKRNYRKYPDADMIVFNVRIHEESTVKDVIRKNHRVRKYNALRYGAVSFTFKTRVIRQSNLFFSQLFGGGAPYGSGEDSLFIWTLLNSRKKIYAVNDTIADVYNEGSTWFEGYNEKYFYDKGALFKALSPIFFPVLIVQFVIRKFSTFSNHSFNRVEILRIMYKGAKQFGNRETVRYENECKNV</sequence>
<protein>
    <recommendedName>
        <fullName evidence="1">Glycosyltransferase 2-like domain-containing protein</fullName>
    </recommendedName>
</protein>
<organism evidence="2 3">
    <name type="scientific">Vagococcus acidifermentans</name>
    <dbReference type="NCBI Taxonomy" id="564710"/>
    <lineage>
        <taxon>Bacteria</taxon>
        <taxon>Bacillati</taxon>
        <taxon>Bacillota</taxon>
        <taxon>Bacilli</taxon>
        <taxon>Lactobacillales</taxon>
        <taxon>Enterococcaceae</taxon>
        <taxon>Vagococcus</taxon>
    </lineage>
</organism>
<evidence type="ECO:0000313" key="2">
    <source>
        <dbReference type="EMBL" id="RSU11520.1"/>
    </source>
</evidence>
<dbReference type="EMBL" id="NGKC01000008">
    <property type="protein sequence ID" value="RSU11520.1"/>
    <property type="molecule type" value="Genomic_DNA"/>
</dbReference>
<dbReference type="InterPro" id="IPR001173">
    <property type="entry name" value="Glyco_trans_2-like"/>
</dbReference>
<gene>
    <name evidence="2" type="ORF">CBF27_08225</name>
</gene>
<dbReference type="AlphaFoldDB" id="A0A430ATZ3"/>
<dbReference type="Pfam" id="PF00535">
    <property type="entry name" value="Glycos_transf_2"/>
    <property type="match status" value="1"/>
</dbReference>
<name>A0A430ATZ3_9ENTE</name>
<accession>A0A430ATZ3</accession>
<comment type="caution">
    <text evidence="2">The sequence shown here is derived from an EMBL/GenBank/DDBJ whole genome shotgun (WGS) entry which is preliminary data.</text>
</comment>